<dbReference type="RefSeq" id="WP_104480684.1">
    <property type="nucleotide sequence ID" value="NZ_CP154825.1"/>
</dbReference>
<evidence type="ECO:0000313" key="2">
    <source>
        <dbReference type="Proteomes" id="UP000239203"/>
    </source>
</evidence>
<dbReference type="GO" id="GO:0003677">
    <property type="term" value="F:DNA binding"/>
    <property type="evidence" value="ECO:0007669"/>
    <property type="project" value="InterPro"/>
</dbReference>
<organism evidence="1 2">
    <name type="scientific">Actinokineospora auranticolor</name>
    <dbReference type="NCBI Taxonomy" id="155976"/>
    <lineage>
        <taxon>Bacteria</taxon>
        <taxon>Bacillati</taxon>
        <taxon>Actinomycetota</taxon>
        <taxon>Actinomycetes</taxon>
        <taxon>Pseudonocardiales</taxon>
        <taxon>Pseudonocardiaceae</taxon>
        <taxon>Actinokineospora</taxon>
    </lineage>
</organism>
<accession>A0A2S6GM26</accession>
<keyword evidence="2" id="KW-1185">Reference proteome</keyword>
<sequence length="362" mass="40296">MASVRQWTGREAQALRHALRLSIRGFGEYLGVGIRTVTKWEALGAETTPRPEKQAILDTALSRADADAKVRFELLLMAEGNSPLKGRYRSAPREWDYETWTDDLGRAAACLARQDFTFAASLVDRWLRRYDPHGLDNHGLYLRARSLALLGDVQRDRGEIHGPLSACRTYGQARQLFVDLDIPRRAAQVDLALAVIEEMGGRLRQAAQRYELLADDGRLSPQDRARARLWVGTALTKTGDIVHAVPVMDEAIRRFDELEEPSDWSVAHQKLALAHRGAGDLSNAARYIEVALSTRAADSPMQRVRLDTAHAHILLSDNATADSGVRLLDQAAATARDYGMSHQLASIDGIRHAFERSRRYGG</sequence>
<reference evidence="1 2" key="1">
    <citation type="submission" date="2018-02" db="EMBL/GenBank/DDBJ databases">
        <title>Genomic Encyclopedia of Archaeal and Bacterial Type Strains, Phase II (KMG-II): from individual species to whole genera.</title>
        <authorList>
            <person name="Goeker M."/>
        </authorList>
    </citation>
    <scope>NUCLEOTIDE SEQUENCE [LARGE SCALE GENOMIC DNA]</scope>
    <source>
        <strain evidence="1 2">YU 961-1</strain>
    </source>
</reference>
<dbReference type="Gene3D" id="1.10.260.40">
    <property type="entry name" value="lambda repressor-like DNA-binding domains"/>
    <property type="match status" value="1"/>
</dbReference>
<proteinExistence type="predicted"/>
<dbReference type="SUPFAM" id="SSF48452">
    <property type="entry name" value="TPR-like"/>
    <property type="match status" value="1"/>
</dbReference>
<dbReference type="OrthoDB" id="3397572at2"/>
<dbReference type="EMBL" id="PTIX01000011">
    <property type="protein sequence ID" value="PPK66216.1"/>
    <property type="molecule type" value="Genomic_DNA"/>
</dbReference>
<dbReference type="Proteomes" id="UP000239203">
    <property type="component" value="Unassembled WGS sequence"/>
</dbReference>
<dbReference type="InterPro" id="IPR011990">
    <property type="entry name" value="TPR-like_helical_dom_sf"/>
</dbReference>
<dbReference type="Gene3D" id="1.25.40.10">
    <property type="entry name" value="Tetratricopeptide repeat domain"/>
    <property type="match status" value="1"/>
</dbReference>
<evidence type="ECO:0008006" key="3">
    <source>
        <dbReference type="Google" id="ProtNLM"/>
    </source>
</evidence>
<comment type="caution">
    <text evidence="1">The sequence shown here is derived from an EMBL/GenBank/DDBJ whole genome shotgun (WGS) entry which is preliminary data.</text>
</comment>
<evidence type="ECO:0000313" key="1">
    <source>
        <dbReference type="EMBL" id="PPK66216.1"/>
    </source>
</evidence>
<protein>
    <recommendedName>
        <fullName evidence="3">Tetratricopeptide repeat protein</fullName>
    </recommendedName>
</protein>
<dbReference type="InterPro" id="IPR010982">
    <property type="entry name" value="Lambda_DNA-bd_dom_sf"/>
</dbReference>
<gene>
    <name evidence="1" type="ORF">CLV40_111180</name>
</gene>
<dbReference type="AlphaFoldDB" id="A0A2S6GM26"/>
<name>A0A2S6GM26_9PSEU</name>